<keyword evidence="3" id="KW-1185">Reference proteome</keyword>
<dbReference type="AlphaFoldDB" id="A0A9P6B9F1"/>
<reference evidence="2" key="1">
    <citation type="journal article" date="2020" name="Nat. Commun.">
        <title>Large-scale genome sequencing of mycorrhizal fungi provides insights into the early evolution of symbiotic traits.</title>
        <authorList>
            <person name="Miyauchi S."/>
            <person name="Kiss E."/>
            <person name="Kuo A."/>
            <person name="Drula E."/>
            <person name="Kohler A."/>
            <person name="Sanchez-Garcia M."/>
            <person name="Morin E."/>
            <person name="Andreopoulos B."/>
            <person name="Barry K.W."/>
            <person name="Bonito G."/>
            <person name="Buee M."/>
            <person name="Carver A."/>
            <person name="Chen C."/>
            <person name="Cichocki N."/>
            <person name="Clum A."/>
            <person name="Culley D."/>
            <person name="Crous P.W."/>
            <person name="Fauchery L."/>
            <person name="Girlanda M."/>
            <person name="Hayes R.D."/>
            <person name="Keri Z."/>
            <person name="LaButti K."/>
            <person name="Lipzen A."/>
            <person name="Lombard V."/>
            <person name="Magnuson J."/>
            <person name="Maillard F."/>
            <person name="Murat C."/>
            <person name="Nolan M."/>
            <person name="Ohm R.A."/>
            <person name="Pangilinan J."/>
            <person name="Pereira M.F."/>
            <person name="Perotto S."/>
            <person name="Peter M."/>
            <person name="Pfister S."/>
            <person name="Riley R."/>
            <person name="Sitrit Y."/>
            <person name="Stielow J.B."/>
            <person name="Szollosi G."/>
            <person name="Zifcakova L."/>
            <person name="Stursova M."/>
            <person name="Spatafora J.W."/>
            <person name="Tedersoo L."/>
            <person name="Vaario L.M."/>
            <person name="Yamada A."/>
            <person name="Yan M."/>
            <person name="Wang P."/>
            <person name="Xu J."/>
            <person name="Bruns T."/>
            <person name="Baldrian P."/>
            <person name="Vilgalys R."/>
            <person name="Dunand C."/>
            <person name="Henrissat B."/>
            <person name="Grigoriev I.V."/>
            <person name="Hibbett D."/>
            <person name="Nagy L.G."/>
            <person name="Martin F.M."/>
        </authorList>
    </citation>
    <scope>NUCLEOTIDE SEQUENCE</scope>
    <source>
        <strain evidence="2">UP504</strain>
    </source>
</reference>
<proteinExistence type="predicted"/>
<organism evidence="2 3">
    <name type="scientific">Hydnum rufescens UP504</name>
    <dbReference type="NCBI Taxonomy" id="1448309"/>
    <lineage>
        <taxon>Eukaryota</taxon>
        <taxon>Fungi</taxon>
        <taxon>Dikarya</taxon>
        <taxon>Basidiomycota</taxon>
        <taxon>Agaricomycotina</taxon>
        <taxon>Agaricomycetes</taxon>
        <taxon>Cantharellales</taxon>
        <taxon>Hydnaceae</taxon>
        <taxon>Hydnum</taxon>
    </lineage>
</organism>
<evidence type="ECO:0000256" key="1">
    <source>
        <dbReference type="SAM" id="Coils"/>
    </source>
</evidence>
<protein>
    <submittedName>
        <fullName evidence="2">Uncharacterized protein</fullName>
    </submittedName>
</protein>
<gene>
    <name evidence="2" type="ORF">BS47DRAFT_1379137</name>
</gene>
<feature type="coiled-coil region" evidence="1">
    <location>
        <begin position="8"/>
        <end position="35"/>
    </location>
</feature>
<dbReference type="Proteomes" id="UP000886523">
    <property type="component" value="Unassembled WGS sequence"/>
</dbReference>
<comment type="caution">
    <text evidence="2">The sequence shown here is derived from an EMBL/GenBank/DDBJ whole genome shotgun (WGS) entry which is preliminary data.</text>
</comment>
<name>A0A9P6B9F1_9AGAM</name>
<sequence length="177" mass="20484">MTPDKDEIKQLEMEEIELDNTIRDLRHKNRRLQRENTRPVDAAYNLARQQPEHMTNAESPWYGPWNLILNAIFPATQNYMITPQHTIQTQKTRRIPDFSGFSVKNNDQRSVLVIATEGEGGSKRSAEGQMDKYLEFIRKVGNRDNWRNEVYSTLCILETGYICETAPISPSKVTQIA</sequence>
<dbReference type="EMBL" id="MU128915">
    <property type="protein sequence ID" value="KAF9519914.1"/>
    <property type="molecule type" value="Genomic_DNA"/>
</dbReference>
<keyword evidence="1" id="KW-0175">Coiled coil</keyword>
<evidence type="ECO:0000313" key="3">
    <source>
        <dbReference type="Proteomes" id="UP000886523"/>
    </source>
</evidence>
<dbReference type="CDD" id="cd14686">
    <property type="entry name" value="bZIP"/>
    <property type="match status" value="1"/>
</dbReference>
<evidence type="ECO:0000313" key="2">
    <source>
        <dbReference type="EMBL" id="KAF9519914.1"/>
    </source>
</evidence>
<accession>A0A9P6B9F1</accession>